<comment type="caution">
    <text evidence="2">The sequence shown here is derived from an EMBL/GenBank/DDBJ whole genome shotgun (WGS) entry which is preliminary data.</text>
</comment>
<evidence type="ECO:0000313" key="3">
    <source>
        <dbReference type="Proteomes" id="UP000738325"/>
    </source>
</evidence>
<sequence length="248" mass="27438">MSSAVNTLLQYFLIASVAYIYTKLPWHHGGKKNSAGSASMRGAFGKLQASGLTDYYTGEKKRVQSTKKKSVESAAEHQKGPTTPQSTNNSSSHGDGFVRDSLRESTRLKERSQQQLQKPVPTDSTTSPKKSSKRSSSGSPPPSPAKPKANATKADTTMPTNRRLQQQQQPKSQSMSDHNAESLMDAPIPVEEATKHRRLLSEMFKDVPASEIDRILRSVHWDVDEAATLLAQEDYTWQSVRRRRSVPG</sequence>
<evidence type="ECO:0000313" key="2">
    <source>
        <dbReference type="EMBL" id="KAG0304783.1"/>
    </source>
</evidence>
<feature type="non-terminal residue" evidence="2">
    <location>
        <position position="248"/>
    </location>
</feature>
<dbReference type="OrthoDB" id="2446704at2759"/>
<feature type="compositionally biased region" description="Low complexity" evidence="1">
    <location>
        <begin position="81"/>
        <end position="92"/>
    </location>
</feature>
<dbReference type="AlphaFoldDB" id="A0A9P6R1D0"/>
<protein>
    <recommendedName>
        <fullName evidence="4">CUE domain-containing protein</fullName>
    </recommendedName>
</protein>
<feature type="compositionally biased region" description="Low complexity" evidence="1">
    <location>
        <begin position="118"/>
        <end position="138"/>
    </location>
</feature>
<evidence type="ECO:0000256" key="1">
    <source>
        <dbReference type="SAM" id="MobiDB-lite"/>
    </source>
</evidence>
<gene>
    <name evidence="2" type="ORF">BGZ99_002282</name>
</gene>
<feature type="compositionally biased region" description="Basic and acidic residues" evidence="1">
    <location>
        <begin position="96"/>
        <end position="112"/>
    </location>
</feature>
<proteinExistence type="predicted"/>
<reference evidence="2" key="1">
    <citation type="journal article" date="2020" name="Fungal Divers.">
        <title>Resolving the Mortierellaceae phylogeny through synthesis of multi-gene phylogenetics and phylogenomics.</title>
        <authorList>
            <person name="Vandepol N."/>
            <person name="Liber J."/>
            <person name="Desiro A."/>
            <person name="Na H."/>
            <person name="Kennedy M."/>
            <person name="Barry K."/>
            <person name="Grigoriev I.V."/>
            <person name="Miller A.N."/>
            <person name="O'Donnell K."/>
            <person name="Stajich J.E."/>
            <person name="Bonito G."/>
        </authorList>
    </citation>
    <scope>NUCLEOTIDE SEQUENCE</scope>
    <source>
        <strain evidence="2">REB-010B</strain>
    </source>
</reference>
<keyword evidence="3" id="KW-1185">Reference proteome</keyword>
<name>A0A9P6R1D0_9FUNG</name>
<evidence type="ECO:0008006" key="4">
    <source>
        <dbReference type="Google" id="ProtNLM"/>
    </source>
</evidence>
<accession>A0A9P6R1D0</accession>
<feature type="compositionally biased region" description="Basic and acidic residues" evidence="1">
    <location>
        <begin position="69"/>
        <end position="79"/>
    </location>
</feature>
<feature type="compositionally biased region" description="Polar residues" evidence="1">
    <location>
        <begin position="155"/>
        <end position="177"/>
    </location>
</feature>
<organism evidence="2 3">
    <name type="scientific">Dissophora globulifera</name>
    <dbReference type="NCBI Taxonomy" id="979702"/>
    <lineage>
        <taxon>Eukaryota</taxon>
        <taxon>Fungi</taxon>
        <taxon>Fungi incertae sedis</taxon>
        <taxon>Mucoromycota</taxon>
        <taxon>Mortierellomycotina</taxon>
        <taxon>Mortierellomycetes</taxon>
        <taxon>Mortierellales</taxon>
        <taxon>Mortierellaceae</taxon>
        <taxon>Dissophora</taxon>
    </lineage>
</organism>
<dbReference type="CDD" id="cd14279">
    <property type="entry name" value="CUE"/>
    <property type="match status" value="1"/>
</dbReference>
<dbReference type="Proteomes" id="UP000738325">
    <property type="component" value="Unassembled WGS sequence"/>
</dbReference>
<dbReference type="EMBL" id="JAAAIP010001664">
    <property type="protein sequence ID" value="KAG0304783.1"/>
    <property type="molecule type" value="Genomic_DNA"/>
</dbReference>
<feature type="region of interest" description="Disordered" evidence="1">
    <location>
        <begin position="63"/>
        <end position="180"/>
    </location>
</feature>